<proteinExistence type="predicted"/>
<dbReference type="RefSeq" id="WP_066213345.1">
    <property type="nucleotide sequence ID" value="NZ_FNSN01000003.1"/>
</dbReference>
<keyword evidence="2" id="KW-1185">Reference proteome</keyword>
<reference evidence="1 2" key="1">
    <citation type="submission" date="2016-10" db="EMBL/GenBank/DDBJ databases">
        <authorList>
            <person name="de Groot N.N."/>
        </authorList>
    </citation>
    <scope>NUCLEOTIDE SEQUENCE [LARGE SCALE GENOMIC DNA]</scope>
    <source>
        <strain evidence="1 2">DSM 10495</strain>
    </source>
</reference>
<gene>
    <name evidence="1" type="ORF">SAMN04489745_0390</name>
</gene>
<evidence type="ECO:0008006" key="3">
    <source>
        <dbReference type="Google" id="ProtNLM"/>
    </source>
</evidence>
<evidence type="ECO:0000313" key="1">
    <source>
        <dbReference type="EMBL" id="SEB49923.1"/>
    </source>
</evidence>
<name>A0A1H4JUM5_9MICC</name>
<dbReference type="EMBL" id="FNSN01000003">
    <property type="protein sequence ID" value="SEB49923.1"/>
    <property type="molecule type" value="Genomic_DNA"/>
</dbReference>
<dbReference type="Proteomes" id="UP000182652">
    <property type="component" value="Unassembled WGS sequence"/>
</dbReference>
<organism evidence="1 2">
    <name type="scientific">Arthrobacter woluwensis</name>
    <dbReference type="NCBI Taxonomy" id="156980"/>
    <lineage>
        <taxon>Bacteria</taxon>
        <taxon>Bacillati</taxon>
        <taxon>Actinomycetota</taxon>
        <taxon>Actinomycetes</taxon>
        <taxon>Micrococcales</taxon>
        <taxon>Micrococcaceae</taxon>
        <taxon>Arthrobacter</taxon>
    </lineage>
</organism>
<dbReference type="AlphaFoldDB" id="A0A1H4JUM5"/>
<protein>
    <recommendedName>
        <fullName evidence="3">MarR family transcriptional regulator</fullName>
    </recommendedName>
</protein>
<dbReference type="STRING" id="156980.SAMN04489745_0390"/>
<evidence type="ECO:0000313" key="2">
    <source>
        <dbReference type="Proteomes" id="UP000182652"/>
    </source>
</evidence>
<sequence length="187" mass="19367">MNSYAVCFRASRMAPDAADALQALGARKADASPSWWLITQSADDAVRAALLAPRHPGLLAAVGAAQGVDDTSARFARDLATGAMVALEKGQVRYAVAVAGESPDAALDAEGALRLVARIVADRSEAEWRVVDLLTPGVRGQYKTVASALGISTQAVSKALSRTGWHEEFLGRGLAARLLRGAAGAGD</sequence>
<accession>A0A1H4JUM5</accession>